<feature type="transmembrane region" description="Helical" evidence="1">
    <location>
        <begin position="92"/>
        <end position="109"/>
    </location>
</feature>
<proteinExistence type="predicted"/>
<dbReference type="EMBL" id="JZXN01000014">
    <property type="protein sequence ID" value="KKB26967.1"/>
    <property type="molecule type" value="Genomic_DNA"/>
</dbReference>
<keyword evidence="1" id="KW-0812">Transmembrane</keyword>
<keyword evidence="3" id="KW-1185">Reference proteome</keyword>
<protein>
    <submittedName>
        <fullName evidence="2">Uncharacterized protein</fullName>
    </submittedName>
</protein>
<dbReference type="RefSeq" id="WP_046096852.1">
    <property type="nucleotide sequence ID" value="NZ_JZXN01000014.1"/>
</dbReference>
<gene>
    <name evidence="2" type="ORF">MMELEA_04210</name>
</gene>
<evidence type="ECO:0000313" key="2">
    <source>
        <dbReference type="EMBL" id="KKB26967.1"/>
    </source>
</evidence>
<accession>A0A0F5H2A2</accession>
<keyword evidence="1" id="KW-1133">Transmembrane helix</keyword>
<keyword evidence="1" id="KW-0472">Membrane</keyword>
<comment type="caution">
    <text evidence="2">The sequence shown here is derived from an EMBL/GenBank/DDBJ whole genome shotgun (WGS) entry which is preliminary data.</text>
</comment>
<dbReference type="Proteomes" id="UP000033750">
    <property type="component" value="Unassembled WGS sequence"/>
</dbReference>
<dbReference type="OrthoDB" id="9994721at2"/>
<name>A0A0F5H2A2_9BACT</name>
<sequence>MIKKKNNLIYSSKKNLKINNLLFQYRKKLFLYKSRFSIEKILAIFKWNFDANKLNEFNIKLSQTKNWNYEIFIDEILKIFNLSNKNDYEHDLLFNFWSFYFYALMRYYFKMRWRLGFISVNSYNKNTINNNDIIKRRYYYKFVRLISKQDLYNTKIRTLFNKLSFLLSREQK</sequence>
<evidence type="ECO:0000256" key="1">
    <source>
        <dbReference type="SAM" id="Phobius"/>
    </source>
</evidence>
<reference evidence="2 3" key="1">
    <citation type="submission" date="2015-03" db="EMBL/GenBank/DDBJ databases">
        <title>Genome sequence of Mycoplasma meleagridis strain ATCC 25294.</title>
        <authorList>
            <person name="Yacoub E."/>
            <person name="Blanchard A."/>
            <person name="Sirand-Pugnet P."/>
            <person name="Mardassi B.B.A."/>
        </authorList>
    </citation>
    <scope>NUCLEOTIDE SEQUENCE [LARGE SCALE GENOMIC DNA]</scope>
    <source>
        <strain evidence="2 3">ATCC 25294</strain>
    </source>
</reference>
<evidence type="ECO:0000313" key="3">
    <source>
        <dbReference type="Proteomes" id="UP000033750"/>
    </source>
</evidence>
<dbReference type="AlphaFoldDB" id="A0A0F5H2A2"/>
<organism evidence="2 3">
    <name type="scientific">Mycoplasmopsis meleagridis ATCC 25294</name>
    <dbReference type="NCBI Taxonomy" id="1264554"/>
    <lineage>
        <taxon>Bacteria</taxon>
        <taxon>Bacillati</taxon>
        <taxon>Mycoplasmatota</taxon>
        <taxon>Mycoplasmoidales</taxon>
        <taxon>Metamycoplasmataceae</taxon>
        <taxon>Mycoplasmopsis</taxon>
    </lineage>
</organism>
<dbReference type="STRING" id="29561.MM26B8_01850"/>
<dbReference type="PATRIC" id="fig|1264554.4.peg.374"/>